<comment type="caution">
    <text evidence="1">The sequence shown here is derived from an EMBL/GenBank/DDBJ whole genome shotgun (WGS) entry which is preliminary data.</text>
</comment>
<organism evidence="1 2">
    <name type="scientific">Sporanaerobium hydrogeniformans</name>
    <dbReference type="NCBI Taxonomy" id="3072179"/>
    <lineage>
        <taxon>Bacteria</taxon>
        <taxon>Bacillati</taxon>
        <taxon>Bacillota</taxon>
        <taxon>Clostridia</taxon>
        <taxon>Lachnospirales</taxon>
        <taxon>Lachnospiraceae</taxon>
        <taxon>Sporanaerobium</taxon>
    </lineage>
</organism>
<reference evidence="1" key="1">
    <citation type="submission" date="2017-10" db="EMBL/GenBank/DDBJ databases">
        <title>Genome sequence of cellulolytic Lachnospiraceae bacterium XHS1971 isolated from hotspring sediment.</title>
        <authorList>
            <person name="Vasudevan G."/>
            <person name="Joshi A.J."/>
            <person name="Hivarkar S."/>
            <person name="Lanjekar V.B."/>
            <person name="Dhakephalkar P.K."/>
            <person name="Dagar S."/>
        </authorList>
    </citation>
    <scope>NUCLEOTIDE SEQUENCE</scope>
    <source>
        <strain evidence="1">XHS1971</strain>
    </source>
</reference>
<sequence length="131" mass="15117">MLPSSKLYDMEIDATETETSKTYKLTTKKIQGTTSDIEALKQAIYKILDTEKYDYPIYSFNYGIEFNKLIGQDMTYVRIEMKRLIREALLQDDRITDVVNFNFTFEGDEVLCEFDAVTIYGMITASKGVSI</sequence>
<proteinExistence type="predicted"/>
<dbReference type="EMBL" id="PEDL01000001">
    <property type="protein sequence ID" value="PHV72190.1"/>
    <property type="molecule type" value="Genomic_DNA"/>
</dbReference>
<gene>
    <name evidence="1" type="ORF">CS063_01570</name>
</gene>
<keyword evidence="2" id="KW-1185">Reference proteome</keyword>
<evidence type="ECO:0000313" key="1">
    <source>
        <dbReference type="EMBL" id="PHV72190.1"/>
    </source>
</evidence>
<protein>
    <submittedName>
        <fullName evidence="1">Uncharacterized protein</fullName>
    </submittedName>
</protein>
<name>A0AC61DH60_9FIRM</name>
<evidence type="ECO:0000313" key="2">
    <source>
        <dbReference type="Proteomes" id="UP000224460"/>
    </source>
</evidence>
<accession>A0AC61DH60</accession>
<dbReference type="Proteomes" id="UP000224460">
    <property type="component" value="Unassembled WGS sequence"/>
</dbReference>